<evidence type="ECO:0000313" key="3">
    <source>
        <dbReference type="EMBL" id="GAA5046027.1"/>
    </source>
</evidence>
<keyword evidence="1" id="KW-0732">Signal</keyword>
<dbReference type="Gene3D" id="2.70.70.10">
    <property type="entry name" value="Glucose Permease (Domain IIA)"/>
    <property type="match status" value="1"/>
</dbReference>
<dbReference type="Gene3D" id="2.30.30.40">
    <property type="entry name" value="SH3 Domains"/>
    <property type="match status" value="1"/>
</dbReference>
<keyword evidence="4" id="KW-1185">Reference proteome</keyword>
<protein>
    <recommendedName>
        <fullName evidence="2">M23ase beta-sheet core domain-containing protein</fullName>
    </recommendedName>
</protein>
<dbReference type="PANTHER" id="PTHR21666">
    <property type="entry name" value="PEPTIDASE-RELATED"/>
    <property type="match status" value="1"/>
</dbReference>
<dbReference type="InterPro" id="IPR011055">
    <property type="entry name" value="Dup_hybrid_motif"/>
</dbReference>
<organism evidence="3 4">
    <name type="scientific">Haladaptatus pallidirubidus</name>
    <dbReference type="NCBI Taxonomy" id="1008152"/>
    <lineage>
        <taxon>Archaea</taxon>
        <taxon>Methanobacteriati</taxon>
        <taxon>Methanobacteriota</taxon>
        <taxon>Stenosarchaea group</taxon>
        <taxon>Halobacteria</taxon>
        <taxon>Halobacteriales</taxon>
        <taxon>Haladaptataceae</taxon>
        <taxon>Haladaptatus</taxon>
    </lineage>
</organism>
<evidence type="ECO:0000313" key="4">
    <source>
        <dbReference type="Proteomes" id="UP001501729"/>
    </source>
</evidence>
<dbReference type="CDD" id="cd12797">
    <property type="entry name" value="M23_peptidase"/>
    <property type="match status" value="1"/>
</dbReference>
<dbReference type="AlphaFoldDB" id="A0AAV3UF64"/>
<reference evidence="3 4" key="1">
    <citation type="journal article" date="2019" name="Int. J. Syst. Evol. Microbiol.">
        <title>The Global Catalogue of Microorganisms (GCM) 10K type strain sequencing project: providing services to taxonomists for standard genome sequencing and annotation.</title>
        <authorList>
            <consortium name="The Broad Institute Genomics Platform"/>
            <consortium name="The Broad Institute Genome Sequencing Center for Infectious Disease"/>
            <person name="Wu L."/>
            <person name="Ma J."/>
        </authorList>
    </citation>
    <scope>NUCLEOTIDE SEQUENCE [LARGE SCALE GENOMIC DNA]</scope>
    <source>
        <strain evidence="3 4">JCM 17504</strain>
    </source>
</reference>
<dbReference type="SUPFAM" id="SSF51261">
    <property type="entry name" value="Duplicated hybrid motif"/>
    <property type="match status" value="1"/>
</dbReference>
<dbReference type="InterPro" id="IPR050570">
    <property type="entry name" value="Cell_wall_metabolism_enzyme"/>
</dbReference>
<dbReference type="EMBL" id="BAABKX010000001">
    <property type="protein sequence ID" value="GAA5046027.1"/>
    <property type="molecule type" value="Genomic_DNA"/>
</dbReference>
<evidence type="ECO:0000256" key="1">
    <source>
        <dbReference type="ARBA" id="ARBA00022729"/>
    </source>
</evidence>
<accession>A0AAV3UF64</accession>
<evidence type="ECO:0000259" key="2">
    <source>
        <dbReference type="Pfam" id="PF01551"/>
    </source>
</evidence>
<dbReference type="Proteomes" id="UP001501729">
    <property type="component" value="Unassembled WGS sequence"/>
</dbReference>
<dbReference type="PANTHER" id="PTHR21666:SF289">
    <property type="entry name" value="L-ALA--D-GLU ENDOPEPTIDASE"/>
    <property type="match status" value="1"/>
</dbReference>
<proteinExistence type="predicted"/>
<feature type="domain" description="M23ase beta-sheet core" evidence="2">
    <location>
        <begin position="122"/>
        <end position="214"/>
    </location>
</feature>
<dbReference type="InterPro" id="IPR016047">
    <property type="entry name" value="M23ase_b-sheet_dom"/>
</dbReference>
<name>A0AAV3UF64_9EURY</name>
<sequence>MTAAASAAATATGVGALSDTASAARFNEYSSVYTTESLSVRSGPGTGYSRKAVADQYTGGYVVGGPQSANGYTWWKVRYNEDDTSSAVTGWSAGDWLVHSDFSYPATGTVTSTFYDGRSSGNHGGVDIANDTGTNILATRGGTVSTVGWDGDGYGNYIIIDHSGGYQTLYAHLSNVFVSRGESVYWDQHIGDIGSTGNSTGPHVHYEIRHNGTRQYVPPSEESEGNYYFARSGVPKVYY</sequence>
<comment type="caution">
    <text evidence="3">The sequence shown here is derived from an EMBL/GenBank/DDBJ whole genome shotgun (WGS) entry which is preliminary data.</text>
</comment>
<dbReference type="Pfam" id="PF01551">
    <property type="entry name" value="Peptidase_M23"/>
    <property type="match status" value="1"/>
</dbReference>
<dbReference type="GO" id="GO:0004222">
    <property type="term" value="F:metalloendopeptidase activity"/>
    <property type="evidence" value="ECO:0007669"/>
    <property type="project" value="TreeGrafter"/>
</dbReference>
<gene>
    <name evidence="3" type="ORF">GCM10025751_14710</name>
</gene>